<reference evidence="8 9" key="1">
    <citation type="journal article" date="2018" name="Cell">
        <title>The Chara Genome: Secondary Complexity and Implications for Plant Terrestrialization.</title>
        <authorList>
            <person name="Nishiyama T."/>
            <person name="Sakayama H."/>
            <person name="Vries J.D."/>
            <person name="Buschmann H."/>
            <person name="Saint-Marcoux D."/>
            <person name="Ullrich K.K."/>
            <person name="Haas F.B."/>
            <person name="Vanderstraeten L."/>
            <person name="Becker D."/>
            <person name="Lang D."/>
            <person name="Vosolsobe S."/>
            <person name="Rombauts S."/>
            <person name="Wilhelmsson P.K.I."/>
            <person name="Janitza P."/>
            <person name="Kern R."/>
            <person name="Heyl A."/>
            <person name="Rumpler F."/>
            <person name="Villalobos L.I.A.C."/>
            <person name="Clay J.M."/>
            <person name="Skokan R."/>
            <person name="Toyoda A."/>
            <person name="Suzuki Y."/>
            <person name="Kagoshima H."/>
            <person name="Schijlen E."/>
            <person name="Tajeshwar N."/>
            <person name="Catarino B."/>
            <person name="Hetherington A.J."/>
            <person name="Saltykova A."/>
            <person name="Bonnot C."/>
            <person name="Breuninger H."/>
            <person name="Symeonidi A."/>
            <person name="Radhakrishnan G.V."/>
            <person name="Van Nieuwerburgh F."/>
            <person name="Deforce D."/>
            <person name="Chang C."/>
            <person name="Karol K.G."/>
            <person name="Hedrich R."/>
            <person name="Ulvskov P."/>
            <person name="Glockner G."/>
            <person name="Delwiche C.F."/>
            <person name="Petrasek J."/>
            <person name="Van de Peer Y."/>
            <person name="Friml J."/>
            <person name="Beilby M."/>
            <person name="Dolan L."/>
            <person name="Kohara Y."/>
            <person name="Sugano S."/>
            <person name="Fujiyama A."/>
            <person name="Delaux P.-M."/>
            <person name="Quint M."/>
            <person name="TheiBen G."/>
            <person name="Hagemann M."/>
            <person name="Harholt J."/>
            <person name="Dunand C."/>
            <person name="Zachgo S."/>
            <person name="Langdale J."/>
            <person name="Maumus F."/>
            <person name="Straeten D.V.D."/>
            <person name="Gould S.B."/>
            <person name="Rensing S.A."/>
        </authorList>
    </citation>
    <scope>NUCLEOTIDE SEQUENCE [LARGE SCALE GENOMIC DNA]</scope>
    <source>
        <strain evidence="8 9">S276</strain>
    </source>
</reference>
<dbReference type="AlphaFoldDB" id="A0A388LF71"/>
<evidence type="ECO:0000256" key="5">
    <source>
        <dbReference type="ARBA" id="ARBA00022989"/>
    </source>
</evidence>
<proteinExistence type="predicted"/>
<name>A0A388LF71_CHABU</name>
<evidence type="ECO:0000256" key="2">
    <source>
        <dbReference type="ARBA" id="ARBA00015652"/>
    </source>
</evidence>
<dbReference type="GO" id="GO:1904491">
    <property type="term" value="P:protein localization to ciliary transition zone"/>
    <property type="evidence" value="ECO:0007669"/>
    <property type="project" value="TreeGrafter"/>
</dbReference>
<dbReference type="PANTHER" id="PTHR34341">
    <property type="entry name" value="TRANSMEMBRANE PROTEIN 107"/>
    <property type="match status" value="1"/>
</dbReference>
<evidence type="ECO:0000313" key="9">
    <source>
        <dbReference type="Proteomes" id="UP000265515"/>
    </source>
</evidence>
<comment type="subcellular location">
    <subcellularLocation>
        <location evidence="1">Membrane</location>
        <topology evidence="1">Multi-pass membrane protein</topology>
    </subcellularLocation>
</comment>
<dbReference type="PANTHER" id="PTHR34341:SF1">
    <property type="entry name" value="TRANSMEMBRANE PROTEIN 107"/>
    <property type="match status" value="1"/>
</dbReference>
<gene>
    <name evidence="8" type="ORF">CBR_g31503</name>
</gene>
<keyword evidence="5 7" id="KW-1133">Transmembrane helix</keyword>
<sequence>MTIAFGLFCAMIPSPVVVPLLVRFVKMARPGAMVEEVTIPARFLAAMAHLLTVLTLLFDVENVVKRALDVDHTNSQYNKGKTDIVVLSTFSIVCFFVEVITTFSGITLFLHKVNCLNILLHFWGATLTILFLFQKWSLSTFGVIFGFCRVN</sequence>
<dbReference type="EMBL" id="BFEA01000361">
    <property type="protein sequence ID" value="GBG80946.1"/>
    <property type="molecule type" value="Genomic_DNA"/>
</dbReference>
<dbReference type="GO" id="GO:1905515">
    <property type="term" value="P:non-motile cilium assembly"/>
    <property type="evidence" value="ECO:0007669"/>
    <property type="project" value="TreeGrafter"/>
</dbReference>
<evidence type="ECO:0000256" key="7">
    <source>
        <dbReference type="SAM" id="Phobius"/>
    </source>
</evidence>
<dbReference type="Gramene" id="GBG80946">
    <property type="protein sequence ID" value="GBG80946"/>
    <property type="gene ID" value="CBR_g31503"/>
</dbReference>
<evidence type="ECO:0000256" key="4">
    <source>
        <dbReference type="ARBA" id="ARBA00022794"/>
    </source>
</evidence>
<comment type="caution">
    <text evidence="8">The sequence shown here is derived from an EMBL/GenBank/DDBJ whole genome shotgun (WGS) entry which is preliminary data.</text>
</comment>
<feature type="transmembrane region" description="Helical" evidence="7">
    <location>
        <begin position="43"/>
        <end position="64"/>
    </location>
</feature>
<dbReference type="OrthoDB" id="2114471at2759"/>
<evidence type="ECO:0000256" key="1">
    <source>
        <dbReference type="ARBA" id="ARBA00004141"/>
    </source>
</evidence>
<organism evidence="8 9">
    <name type="scientific">Chara braunii</name>
    <name type="common">Braun's stonewort</name>
    <dbReference type="NCBI Taxonomy" id="69332"/>
    <lineage>
        <taxon>Eukaryota</taxon>
        <taxon>Viridiplantae</taxon>
        <taxon>Streptophyta</taxon>
        <taxon>Charophyceae</taxon>
        <taxon>Charales</taxon>
        <taxon>Characeae</taxon>
        <taxon>Chara</taxon>
    </lineage>
</organism>
<evidence type="ECO:0000256" key="3">
    <source>
        <dbReference type="ARBA" id="ARBA00022692"/>
    </source>
</evidence>
<feature type="transmembrane region" description="Helical" evidence="7">
    <location>
        <begin position="84"/>
        <end position="110"/>
    </location>
</feature>
<protein>
    <recommendedName>
        <fullName evidence="2">Transmembrane protein 107</fullName>
    </recommendedName>
</protein>
<dbReference type="GO" id="GO:0016020">
    <property type="term" value="C:membrane"/>
    <property type="evidence" value="ECO:0007669"/>
    <property type="project" value="UniProtKB-SubCell"/>
</dbReference>
<dbReference type="InterPro" id="IPR029248">
    <property type="entry name" value="TMEM107"/>
</dbReference>
<evidence type="ECO:0000256" key="6">
    <source>
        <dbReference type="ARBA" id="ARBA00023136"/>
    </source>
</evidence>
<keyword evidence="6 7" id="KW-0472">Membrane</keyword>
<dbReference type="Pfam" id="PF14995">
    <property type="entry name" value="TMEM107"/>
    <property type="match status" value="1"/>
</dbReference>
<dbReference type="Proteomes" id="UP000265515">
    <property type="component" value="Unassembled WGS sequence"/>
</dbReference>
<evidence type="ECO:0000313" key="8">
    <source>
        <dbReference type="EMBL" id="GBG80946.1"/>
    </source>
</evidence>
<keyword evidence="3 7" id="KW-0812">Transmembrane</keyword>
<accession>A0A388LF71</accession>
<dbReference type="GO" id="GO:0036038">
    <property type="term" value="C:MKS complex"/>
    <property type="evidence" value="ECO:0007669"/>
    <property type="project" value="TreeGrafter"/>
</dbReference>
<keyword evidence="4" id="KW-0970">Cilium biogenesis/degradation</keyword>
<keyword evidence="9" id="KW-1185">Reference proteome</keyword>